<dbReference type="Gene3D" id="3.40.50.2300">
    <property type="match status" value="1"/>
</dbReference>
<organism evidence="3">
    <name type="scientific">Lactobacillus delbrueckii subsp. lactis</name>
    <dbReference type="NCBI Taxonomy" id="29397"/>
    <lineage>
        <taxon>Bacteria</taxon>
        <taxon>Bacillati</taxon>
        <taxon>Bacillota</taxon>
        <taxon>Bacilli</taxon>
        <taxon>Lactobacillales</taxon>
        <taxon>Lactobacillaceae</taxon>
        <taxon>Lactobacillus</taxon>
    </lineage>
</organism>
<dbReference type="RefSeq" id="WP_138490973.1">
    <property type="nucleotide sequence ID" value="NZ_CP046131.1"/>
</dbReference>
<dbReference type="SUPFAM" id="SSF52172">
    <property type="entry name" value="CheY-like"/>
    <property type="match status" value="1"/>
</dbReference>
<dbReference type="SMART" id="SM00448">
    <property type="entry name" value="REC"/>
    <property type="match status" value="1"/>
</dbReference>
<dbReference type="InterPro" id="IPR013972">
    <property type="entry name" value="YcbB"/>
</dbReference>
<dbReference type="Pfam" id="PF00072">
    <property type="entry name" value="Response_reg"/>
    <property type="match status" value="1"/>
</dbReference>
<feature type="domain" description="Response regulatory" evidence="2">
    <location>
        <begin position="2"/>
        <end position="118"/>
    </location>
</feature>
<keyword evidence="1" id="KW-0597">Phosphoprotein</keyword>
<dbReference type="Pfam" id="PF08664">
    <property type="entry name" value="YcbB"/>
    <property type="match status" value="1"/>
</dbReference>
<evidence type="ECO:0000256" key="1">
    <source>
        <dbReference type="PROSITE-ProRule" id="PRU00169"/>
    </source>
</evidence>
<evidence type="ECO:0000313" key="3">
    <source>
        <dbReference type="EMBL" id="AZA15521.1"/>
    </source>
</evidence>
<reference evidence="3" key="1">
    <citation type="submission" date="2018-07" db="EMBL/GenBank/DDBJ databases">
        <authorList>
            <person name="Somerville V."/>
        </authorList>
    </citation>
    <scope>NUCLEOTIDE SEQUENCE</scope>
    <source>
        <strain evidence="3">NWC_2_2</strain>
    </source>
</reference>
<dbReference type="InterPro" id="IPR011006">
    <property type="entry name" value="CheY-like_superfamily"/>
</dbReference>
<dbReference type="AlphaFoldDB" id="A0A3G6K736"/>
<dbReference type="EMBL" id="CP031023">
    <property type="protein sequence ID" value="AZA15521.1"/>
    <property type="molecule type" value="Genomic_DNA"/>
</dbReference>
<dbReference type="GO" id="GO:0000160">
    <property type="term" value="P:phosphorelay signal transduction system"/>
    <property type="evidence" value="ECO:0007669"/>
    <property type="project" value="InterPro"/>
</dbReference>
<dbReference type="InterPro" id="IPR001789">
    <property type="entry name" value="Sig_transdc_resp-reg_receiver"/>
</dbReference>
<proteinExistence type="predicted"/>
<protein>
    <submittedName>
        <fullName evidence="3">Response regulator</fullName>
    </submittedName>
</protein>
<accession>A0A3G6K736</accession>
<dbReference type="PROSITE" id="PS50110">
    <property type="entry name" value="RESPONSE_REGULATORY"/>
    <property type="match status" value="1"/>
</dbReference>
<evidence type="ECO:0000259" key="2">
    <source>
        <dbReference type="PROSITE" id="PS50110"/>
    </source>
</evidence>
<feature type="modified residue" description="4-aspartylphosphate" evidence="1">
    <location>
        <position position="53"/>
    </location>
</feature>
<gene>
    <name evidence="3" type="ORF">DQL93_01950</name>
</gene>
<sequence length="289" mass="33199">MYYYIVNKSNKNIQFIGNALESNFENIIVGQTSDAHRAYDDLRQLRVDVLITDYDLAPFDGLELLQKLKKANILPRIIMTANTPSDALVTAAYEKGCDFFLHHPLNALEIAHVSKVLSTQLRLLSNMRVISELSGSLNSPYARQQTVHRQQIDFVNDTLRFLGIAAEKGYDDIMRIIRLMVDKDQNFDQVDLENCLGINPKEKKVIYQRIRRALHVGIVSLATMCIDYPDNDMLLDYANNLFEYQNVHAEILHQNGTEIERGQISLQHFFDGLLQESYRAKRLAPNRPN</sequence>
<name>A0A3G6K736_LACDL</name>